<keyword evidence="5" id="KW-0694">RNA-binding</keyword>
<keyword evidence="5" id="KW-0699">rRNA-binding</keyword>
<dbReference type="GO" id="GO:0005829">
    <property type="term" value="C:cytosol"/>
    <property type="evidence" value="ECO:0007669"/>
    <property type="project" value="UniProtKB-ARBA"/>
</dbReference>
<evidence type="ECO:0000256" key="2">
    <source>
        <dbReference type="ARBA" id="ARBA00022980"/>
    </source>
</evidence>
<dbReference type="GO" id="GO:0006412">
    <property type="term" value="P:translation"/>
    <property type="evidence" value="ECO:0007669"/>
    <property type="project" value="UniProtKB-UniRule"/>
</dbReference>
<evidence type="ECO:0000313" key="9">
    <source>
        <dbReference type="EMBL" id="AEH39906.1"/>
    </source>
</evidence>
<evidence type="ECO:0000259" key="8">
    <source>
        <dbReference type="Pfam" id="PF17136"/>
    </source>
</evidence>
<comment type="subunit">
    <text evidence="5">Part of the 50S ribosomal subunit.</text>
</comment>
<comment type="function">
    <text evidence="5">One of the proteins that surrounds the polypeptide exit tunnel on the outside of the subunit.</text>
</comment>
<evidence type="ECO:0000256" key="6">
    <source>
        <dbReference type="RuleBase" id="RU003477"/>
    </source>
</evidence>
<feature type="domain" description="Large ribosomal subunit protein uL24 C-terminal" evidence="8">
    <location>
        <begin position="40"/>
        <end position="77"/>
    </location>
</feature>
<gene>
    <name evidence="5 9" type="primary">rplX</name>
    <name evidence="9" type="ORF">BCTU_341</name>
</gene>
<keyword evidence="2 5" id="KW-0689">Ribosomal protein</keyword>
<reference evidence="9 10" key="1">
    <citation type="journal article" date="2011" name="Appl. Environ. Microbiol.">
        <title>The genome of Buchnera aphidicola from the aphid Cinara tujafilina provides new clues about the evolutionary history of metabolic losses in bacterial endosymbionts.</title>
        <authorList>
            <person name="Lamelas A."/>
            <person name="Gosalbes M.J."/>
            <person name="Moya A."/>
            <person name="Latorre A."/>
        </authorList>
    </citation>
    <scope>NUCLEOTIDE SEQUENCE [LARGE SCALE GENOMIC DNA]</scope>
    <source>
        <strain evidence="10">Cinara tujafilina</strain>
    </source>
</reference>
<evidence type="ECO:0000256" key="3">
    <source>
        <dbReference type="ARBA" id="ARBA00023274"/>
    </source>
</evidence>
<dbReference type="InterPro" id="IPR057264">
    <property type="entry name" value="Ribosomal_uL24_C"/>
</dbReference>
<evidence type="ECO:0000256" key="1">
    <source>
        <dbReference type="ARBA" id="ARBA00010618"/>
    </source>
</evidence>
<evidence type="ECO:0000259" key="7">
    <source>
        <dbReference type="Pfam" id="PF00467"/>
    </source>
</evidence>
<comment type="function">
    <text evidence="5">One of two assembly initiator proteins, it binds directly to the 5'-end of the 23S rRNA, where it nucleates assembly of the 50S subunit.</text>
</comment>
<dbReference type="eggNOG" id="COG0198">
    <property type="taxonomic scope" value="Bacteria"/>
</dbReference>
<dbReference type="InterPro" id="IPR005824">
    <property type="entry name" value="KOW"/>
</dbReference>
<keyword evidence="3 5" id="KW-0687">Ribonucleoprotein</keyword>
<dbReference type="SUPFAM" id="SSF50104">
    <property type="entry name" value="Translation proteins SH3-like domain"/>
    <property type="match status" value="1"/>
</dbReference>
<dbReference type="PROSITE" id="PS01108">
    <property type="entry name" value="RIBOSOMAL_L24"/>
    <property type="match status" value="1"/>
</dbReference>
<organism evidence="9 10">
    <name type="scientific">Buchnera aphidicola</name>
    <name type="common">Cinara tujafilina</name>
    <dbReference type="NCBI Taxonomy" id="261317"/>
    <lineage>
        <taxon>Bacteria</taxon>
        <taxon>Pseudomonadati</taxon>
        <taxon>Pseudomonadota</taxon>
        <taxon>Gammaproteobacteria</taxon>
        <taxon>Enterobacterales</taxon>
        <taxon>Erwiniaceae</taxon>
        <taxon>Buchnera</taxon>
    </lineage>
</organism>
<dbReference type="GO" id="GO:1990904">
    <property type="term" value="C:ribonucleoprotein complex"/>
    <property type="evidence" value="ECO:0007669"/>
    <property type="project" value="UniProtKB-KW"/>
</dbReference>
<dbReference type="GO" id="GO:0003735">
    <property type="term" value="F:structural constituent of ribosome"/>
    <property type="evidence" value="ECO:0007669"/>
    <property type="project" value="InterPro"/>
</dbReference>
<dbReference type="GO" id="GO:0005840">
    <property type="term" value="C:ribosome"/>
    <property type="evidence" value="ECO:0007669"/>
    <property type="project" value="UniProtKB-KW"/>
</dbReference>
<evidence type="ECO:0000256" key="4">
    <source>
        <dbReference type="ARBA" id="ARBA00035206"/>
    </source>
</evidence>
<feature type="domain" description="KOW" evidence="7">
    <location>
        <begin position="9"/>
        <end position="38"/>
    </location>
</feature>
<dbReference type="STRING" id="261317.BCTU_341"/>
<dbReference type="InterPro" id="IPR008991">
    <property type="entry name" value="Translation_prot_SH3-like_sf"/>
</dbReference>
<proteinExistence type="inferred from homology"/>
<protein>
    <recommendedName>
        <fullName evidence="4 5">Large ribosomal subunit protein uL24</fullName>
    </recommendedName>
</protein>
<dbReference type="HOGENOM" id="CLU_093315_3_0_6"/>
<evidence type="ECO:0000313" key="10">
    <source>
        <dbReference type="Proteomes" id="UP000006811"/>
    </source>
</evidence>
<evidence type="ECO:0000256" key="5">
    <source>
        <dbReference type="HAMAP-Rule" id="MF_01326"/>
    </source>
</evidence>
<dbReference type="CDD" id="cd06089">
    <property type="entry name" value="KOW_RPL26"/>
    <property type="match status" value="1"/>
</dbReference>
<dbReference type="InterPro" id="IPR014722">
    <property type="entry name" value="Rib_uL2_dom2"/>
</dbReference>
<accession>F7WZN9</accession>
<dbReference type="InterPro" id="IPR041988">
    <property type="entry name" value="Ribosomal_uL24_KOW"/>
</dbReference>
<dbReference type="KEGG" id="baj:BCTU_341"/>
<dbReference type="InterPro" id="IPR005825">
    <property type="entry name" value="Ribosomal_uL24_CS"/>
</dbReference>
<dbReference type="NCBIfam" id="TIGR01079">
    <property type="entry name" value="rplX_bact"/>
    <property type="match status" value="1"/>
</dbReference>
<comment type="similarity">
    <text evidence="1 5 6">Belongs to the universal ribosomal protein uL24 family.</text>
</comment>
<dbReference type="Pfam" id="PF00467">
    <property type="entry name" value="KOW"/>
    <property type="match status" value="1"/>
</dbReference>
<dbReference type="GO" id="GO:0019843">
    <property type="term" value="F:rRNA binding"/>
    <property type="evidence" value="ECO:0007669"/>
    <property type="project" value="UniProtKB-UniRule"/>
</dbReference>
<name>F7WZN9_9GAMM</name>
<sequence>MSAKIRSNDYVIVLTGRDKGKTGIVKLVCPKSNKAIVEGINMVKKHQKPVPSKQKQSGIISKEAFIDLSNLAIFDKKIIKEK</sequence>
<dbReference type="Proteomes" id="UP000006811">
    <property type="component" value="Chromosome"/>
</dbReference>
<dbReference type="EMBL" id="CP001817">
    <property type="protein sequence ID" value="AEH39906.1"/>
    <property type="molecule type" value="Genomic_DNA"/>
</dbReference>
<dbReference type="PANTHER" id="PTHR12903">
    <property type="entry name" value="MITOCHONDRIAL RIBOSOMAL PROTEIN L24"/>
    <property type="match status" value="1"/>
</dbReference>
<keyword evidence="10" id="KW-1185">Reference proteome</keyword>
<dbReference type="Pfam" id="PF17136">
    <property type="entry name" value="ribosomal_L24"/>
    <property type="match status" value="1"/>
</dbReference>
<dbReference type="Gene3D" id="2.30.30.30">
    <property type="match status" value="1"/>
</dbReference>
<dbReference type="AlphaFoldDB" id="F7WZN9"/>
<dbReference type="InterPro" id="IPR003256">
    <property type="entry name" value="Ribosomal_uL24"/>
</dbReference>
<dbReference type="HAMAP" id="MF_01326_B">
    <property type="entry name" value="Ribosomal_uL24_B"/>
    <property type="match status" value="1"/>
</dbReference>